<protein>
    <submittedName>
        <fullName evidence="2">Uncharacterized protein</fullName>
    </submittedName>
</protein>
<proteinExistence type="predicted"/>
<keyword evidence="3" id="KW-1185">Reference proteome</keyword>
<evidence type="ECO:0000256" key="1">
    <source>
        <dbReference type="SAM" id="MobiDB-lite"/>
    </source>
</evidence>
<feature type="compositionally biased region" description="Basic and acidic residues" evidence="1">
    <location>
        <begin position="77"/>
        <end position="88"/>
    </location>
</feature>
<evidence type="ECO:0000313" key="2">
    <source>
        <dbReference type="EMBL" id="MEQ2305585.1"/>
    </source>
</evidence>
<name>A0ABV0ZJ02_9TELE</name>
<gene>
    <name evidence="2" type="ORF">AMECASPLE_039323</name>
</gene>
<dbReference type="Proteomes" id="UP001469553">
    <property type="component" value="Unassembled WGS sequence"/>
</dbReference>
<organism evidence="2 3">
    <name type="scientific">Ameca splendens</name>
    <dbReference type="NCBI Taxonomy" id="208324"/>
    <lineage>
        <taxon>Eukaryota</taxon>
        <taxon>Metazoa</taxon>
        <taxon>Chordata</taxon>
        <taxon>Craniata</taxon>
        <taxon>Vertebrata</taxon>
        <taxon>Euteleostomi</taxon>
        <taxon>Actinopterygii</taxon>
        <taxon>Neopterygii</taxon>
        <taxon>Teleostei</taxon>
        <taxon>Neoteleostei</taxon>
        <taxon>Acanthomorphata</taxon>
        <taxon>Ovalentaria</taxon>
        <taxon>Atherinomorphae</taxon>
        <taxon>Cyprinodontiformes</taxon>
        <taxon>Goodeidae</taxon>
        <taxon>Ameca</taxon>
    </lineage>
</organism>
<feature type="region of interest" description="Disordered" evidence="1">
    <location>
        <begin position="1"/>
        <end position="157"/>
    </location>
</feature>
<accession>A0ABV0ZJ02</accession>
<reference evidence="2 3" key="1">
    <citation type="submission" date="2021-06" db="EMBL/GenBank/DDBJ databases">
        <authorList>
            <person name="Palmer J.M."/>
        </authorList>
    </citation>
    <scope>NUCLEOTIDE SEQUENCE [LARGE SCALE GENOMIC DNA]</scope>
    <source>
        <strain evidence="2 3">AS_MEX2019</strain>
        <tissue evidence="2">Muscle</tissue>
    </source>
</reference>
<comment type="caution">
    <text evidence="2">The sequence shown here is derived from an EMBL/GenBank/DDBJ whole genome shotgun (WGS) entry which is preliminary data.</text>
</comment>
<feature type="compositionally biased region" description="Polar residues" evidence="1">
    <location>
        <begin position="145"/>
        <end position="157"/>
    </location>
</feature>
<feature type="compositionally biased region" description="Polar residues" evidence="1">
    <location>
        <begin position="55"/>
        <end position="68"/>
    </location>
</feature>
<dbReference type="EMBL" id="JAHRIP010064521">
    <property type="protein sequence ID" value="MEQ2305585.1"/>
    <property type="molecule type" value="Genomic_DNA"/>
</dbReference>
<sequence>MNKRGVLPIQRSPPIRAVPECNTPNTLMNSDPNPTNLQSPMNSNVNFPTAPPPTRTQIWNTCSRTQTPFPSPQGHNPRGEIHARKVDEDTSIQRNPRSLPHGATARARRNATPASACKRSRADTIAPHTHTGPADHTPRRDQLIPANSPQPAARTQG</sequence>
<evidence type="ECO:0000313" key="3">
    <source>
        <dbReference type="Proteomes" id="UP001469553"/>
    </source>
</evidence>
<feature type="compositionally biased region" description="Polar residues" evidence="1">
    <location>
        <begin position="22"/>
        <end position="47"/>
    </location>
</feature>